<organism evidence="3 4">
    <name type="scientific">Candidatus Uhrbacteria bacterium GW2011_GWF2_46_218</name>
    <dbReference type="NCBI Taxonomy" id="1619001"/>
    <lineage>
        <taxon>Bacteria</taxon>
        <taxon>Candidatus Uhriibacteriota</taxon>
    </lineage>
</organism>
<evidence type="ECO:0000256" key="1">
    <source>
        <dbReference type="SAM" id="MobiDB-lite"/>
    </source>
</evidence>
<feature type="transmembrane region" description="Helical" evidence="2">
    <location>
        <begin position="159"/>
        <end position="179"/>
    </location>
</feature>
<proteinExistence type="predicted"/>
<protein>
    <submittedName>
        <fullName evidence="3">Uncharacterized protein</fullName>
    </submittedName>
</protein>
<feature type="compositionally biased region" description="Basic and acidic residues" evidence="1">
    <location>
        <begin position="132"/>
        <end position="147"/>
    </location>
</feature>
<feature type="compositionally biased region" description="Pro residues" evidence="1">
    <location>
        <begin position="113"/>
        <end position="126"/>
    </location>
</feature>
<dbReference type="EMBL" id="LCMG01000018">
    <property type="protein sequence ID" value="KKU32386.1"/>
    <property type="molecule type" value="Genomic_DNA"/>
</dbReference>
<evidence type="ECO:0000313" key="3">
    <source>
        <dbReference type="EMBL" id="KKU32386.1"/>
    </source>
</evidence>
<name>A0A0G1PHZ4_9BACT</name>
<sequence length="232" mass="25929">MPFFLQTENSKTPFVIGDTIKIDTPAGIPIRWRIHVEGSDRRLADSYTIESHRDLFESHLFTIHKIDGDNPFIFDLFTKTEGFSVGIHRFPIVQVLKTICVIEVNVVARRPIDVPPPPPVDDPPTPPRHRKETAPKTEEENEPKTKELGPWTKFGIRSLYGAMALILLCAVACGGFTFWTSGKVVNLFTEWASMNLKTAAPTEQQPVATPPEASVADQIPPPLDTRPILQPQ</sequence>
<comment type="caution">
    <text evidence="3">The sequence shown here is derived from an EMBL/GenBank/DDBJ whole genome shotgun (WGS) entry which is preliminary data.</text>
</comment>
<dbReference type="AlphaFoldDB" id="A0A0G1PHZ4"/>
<gene>
    <name evidence="3" type="ORF">UX45_C0018G0013</name>
</gene>
<keyword evidence="2" id="KW-0472">Membrane</keyword>
<evidence type="ECO:0000256" key="2">
    <source>
        <dbReference type="SAM" id="Phobius"/>
    </source>
</evidence>
<keyword evidence="2" id="KW-1133">Transmembrane helix</keyword>
<accession>A0A0G1PHZ4</accession>
<feature type="region of interest" description="Disordered" evidence="1">
    <location>
        <begin position="201"/>
        <end position="232"/>
    </location>
</feature>
<evidence type="ECO:0000313" key="4">
    <source>
        <dbReference type="Proteomes" id="UP000034705"/>
    </source>
</evidence>
<reference evidence="3 4" key="1">
    <citation type="journal article" date="2015" name="Nature">
        <title>rRNA introns, odd ribosomes, and small enigmatic genomes across a large radiation of phyla.</title>
        <authorList>
            <person name="Brown C.T."/>
            <person name="Hug L.A."/>
            <person name="Thomas B.C."/>
            <person name="Sharon I."/>
            <person name="Castelle C.J."/>
            <person name="Singh A."/>
            <person name="Wilkins M.J."/>
            <person name="Williams K.H."/>
            <person name="Banfield J.F."/>
        </authorList>
    </citation>
    <scope>NUCLEOTIDE SEQUENCE [LARGE SCALE GENOMIC DNA]</scope>
</reference>
<dbReference type="Proteomes" id="UP000034705">
    <property type="component" value="Unassembled WGS sequence"/>
</dbReference>
<feature type="region of interest" description="Disordered" evidence="1">
    <location>
        <begin position="112"/>
        <end position="148"/>
    </location>
</feature>
<keyword evidence="2" id="KW-0812">Transmembrane</keyword>